<sequence>MAEAVGLAASVIAIIDLSAKVTVLCLDYSTAVGNARADITRLRSRLYDLGTTLQGVRHLLDNPSNQALATSRRLVDSVDACISELAQLQSRLDPGKARKVMRRFGLRALKWPFDSKEVSDIVSNLERYERTITLGLQIDQTTLLLDIRQRIEGVSLQPEEDVSIARKPCFILSFERDPDFVDRPDIMAWIKAQYTGPVGRMALVGMGGFGVFWVHASSKPRFEEAYRSIADNLRLPRRHDPSVDVLGLVRDWLQREEAGPWLMVLDNVDDVDLFYPSSSAGRDGAVCHPADENSAALSVQRPLAVFLPKRRNGIILVTSRSMDAAEKLTGSHKAVYAMSAMDDAQALQLFRNKLQGDSDETAAADLLRALDYIPLAITQAAAYINRRAPRISVKTYLDAFWESDKKKGSLLNNDAGDLRRDETVSNSVVTTWQVTFEQIRRERPSAANLLSLMSFFNPQGIPEFVLHSYKGGLEDNVDRDEDGDEFEDDLDVLRGYSLVSVTATRDVCEMHSLVQFCIRAWLSVVDDAERWRQVFLWAMSRHFPHGAFETWPSCQMLLPHIESILEEEPPNEDLQKWAHLLTNCAWYMFTIGNYRAAETLGEKAVKTRASVLGEEHPSTLTSMANLASTYWNQGRLMEAEELEVRVMETRKTVLGEEHPDTLTSMANLTVTYMNQGRWMEAEELQVRVIEMRKNVLGEEYPSTLISMANLASTYSNQGRWKEAEELEVRVMKTRKTVLGEEHPLTLISMNNLASTYSNQGR</sequence>
<dbReference type="Gene3D" id="1.25.40.10">
    <property type="entry name" value="Tetratricopeptide repeat domain"/>
    <property type="match status" value="1"/>
</dbReference>
<dbReference type="SUPFAM" id="SSF48452">
    <property type="entry name" value="TPR-like"/>
    <property type="match status" value="2"/>
</dbReference>
<name>A0A9P9J4H6_9HYPO</name>
<dbReference type="InterPro" id="IPR056681">
    <property type="entry name" value="DUF7779"/>
</dbReference>
<dbReference type="Proteomes" id="UP000717696">
    <property type="component" value="Unassembled WGS sequence"/>
</dbReference>
<comment type="caution">
    <text evidence="2">The sequence shown here is derived from an EMBL/GenBank/DDBJ whole genome shotgun (WGS) entry which is preliminary data.</text>
</comment>
<reference evidence="2" key="1">
    <citation type="journal article" date="2021" name="Nat. Commun.">
        <title>Genetic determinants of endophytism in the Arabidopsis root mycobiome.</title>
        <authorList>
            <person name="Mesny F."/>
            <person name="Miyauchi S."/>
            <person name="Thiergart T."/>
            <person name="Pickel B."/>
            <person name="Atanasova L."/>
            <person name="Karlsson M."/>
            <person name="Huettel B."/>
            <person name="Barry K.W."/>
            <person name="Haridas S."/>
            <person name="Chen C."/>
            <person name="Bauer D."/>
            <person name="Andreopoulos W."/>
            <person name="Pangilinan J."/>
            <person name="LaButti K."/>
            <person name="Riley R."/>
            <person name="Lipzen A."/>
            <person name="Clum A."/>
            <person name="Drula E."/>
            <person name="Henrissat B."/>
            <person name="Kohler A."/>
            <person name="Grigoriev I.V."/>
            <person name="Martin F.M."/>
            <person name="Hacquard S."/>
        </authorList>
    </citation>
    <scope>NUCLEOTIDE SEQUENCE</scope>
    <source>
        <strain evidence="2">MPI-CAGE-AT-0021</strain>
    </source>
</reference>
<dbReference type="InterPro" id="IPR053137">
    <property type="entry name" value="NLR-like"/>
</dbReference>
<evidence type="ECO:0000259" key="1">
    <source>
        <dbReference type="Pfam" id="PF25000"/>
    </source>
</evidence>
<accession>A0A9P9J4H6</accession>
<keyword evidence="3" id="KW-1185">Reference proteome</keyword>
<dbReference type="InterPro" id="IPR011990">
    <property type="entry name" value="TPR-like_helical_dom_sf"/>
</dbReference>
<gene>
    <name evidence="2" type="ORF">B0J13DRAFT_664435</name>
</gene>
<evidence type="ECO:0000313" key="2">
    <source>
        <dbReference type="EMBL" id="KAH7146806.1"/>
    </source>
</evidence>
<protein>
    <recommendedName>
        <fullName evidence="1">DUF7779 domain-containing protein</fullName>
    </recommendedName>
</protein>
<evidence type="ECO:0000313" key="3">
    <source>
        <dbReference type="Proteomes" id="UP000717696"/>
    </source>
</evidence>
<dbReference type="AlphaFoldDB" id="A0A9P9J4H6"/>
<dbReference type="PANTHER" id="PTHR46082:SF6">
    <property type="entry name" value="AAA+ ATPASE DOMAIN-CONTAINING PROTEIN-RELATED"/>
    <property type="match status" value="1"/>
</dbReference>
<proteinExistence type="predicted"/>
<dbReference type="EMBL" id="JAGMUU010000008">
    <property type="protein sequence ID" value="KAH7146806.1"/>
    <property type="molecule type" value="Genomic_DNA"/>
</dbReference>
<dbReference type="OrthoDB" id="20872at2759"/>
<dbReference type="Gene3D" id="3.40.50.300">
    <property type="entry name" value="P-loop containing nucleotide triphosphate hydrolases"/>
    <property type="match status" value="1"/>
</dbReference>
<organism evidence="2 3">
    <name type="scientific">Dactylonectria estremocensis</name>
    <dbReference type="NCBI Taxonomy" id="1079267"/>
    <lineage>
        <taxon>Eukaryota</taxon>
        <taxon>Fungi</taxon>
        <taxon>Dikarya</taxon>
        <taxon>Ascomycota</taxon>
        <taxon>Pezizomycotina</taxon>
        <taxon>Sordariomycetes</taxon>
        <taxon>Hypocreomycetidae</taxon>
        <taxon>Hypocreales</taxon>
        <taxon>Nectriaceae</taxon>
        <taxon>Dactylonectria</taxon>
    </lineage>
</organism>
<feature type="domain" description="DUF7779" evidence="1">
    <location>
        <begin position="441"/>
        <end position="523"/>
    </location>
</feature>
<dbReference type="InterPro" id="IPR027417">
    <property type="entry name" value="P-loop_NTPase"/>
</dbReference>
<dbReference type="Pfam" id="PF13374">
    <property type="entry name" value="TPR_10"/>
    <property type="match status" value="4"/>
</dbReference>
<dbReference type="SUPFAM" id="SSF52540">
    <property type="entry name" value="P-loop containing nucleoside triphosphate hydrolases"/>
    <property type="match status" value="1"/>
</dbReference>
<dbReference type="PANTHER" id="PTHR46082">
    <property type="entry name" value="ATP/GTP-BINDING PROTEIN-RELATED"/>
    <property type="match status" value="1"/>
</dbReference>
<dbReference type="Pfam" id="PF25000">
    <property type="entry name" value="DUF7779"/>
    <property type="match status" value="1"/>
</dbReference>